<evidence type="ECO:0000256" key="3">
    <source>
        <dbReference type="ARBA" id="ARBA00022777"/>
    </source>
</evidence>
<evidence type="ECO:0000256" key="1">
    <source>
        <dbReference type="ARBA" id="ARBA00022679"/>
    </source>
</evidence>
<dbReference type="GO" id="GO:0005524">
    <property type="term" value="F:ATP binding"/>
    <property type="evidence" value="ECO:0007669"/>
    <property type="project" value="UniProtKB-KW"/>
</dbReference>
<dbReference type="Proteomes" id="UP000256345">
    <property type="component" value="Unassembled WGS sequence"/>
</dbReference>
<feature type="compositionally biased region" description="Polar residues" evidence="5">
    <location>
        <begin position="482"/>
        <end position="492"/>
    </location>
</feature>
<evidence type="ECO:0000313" key="7">
    <source>
        <dbReference type="EMBL" id="AKJ00661.1"/>
    </source>
</evidence>
<dbReference type="GO" id="GO:0004674">
    <property type="term" value="F:protein serine/threonine kinase activity"/>
    <property type="evidence" value="ECO:0007669"/>
    <property type="project" value="UniProtKB-KW"/>
</dbReference>
<feature type="domain" description="Protein kinase" evidence="6">
    <location>
        <begin position="42"/>
        <end position="308"/>
    </location>
</feature>
<evidence type="ECO:0000259" key="6">
    <source>
        <dbReference type="PROSITE" id="PS50011"/>
    </source>
</evidence>
<evidence type="ECO:0000313" key="8">
    <source>
        <dbReference type="EMBL" id="REG20705.1"/>
    </source>
</evidence>
<dbReference type="KEGG" id="age:AA314_02287"/>
<dbReference type="RefSeq" id="WP_053066296.1">
    <property type="nucleotide sequence ID" value="NZ_CP011509.1"/>
</dbReference>
<dbReference type="InterPro" id="IPR011009">
    <property type="entry name" value="Kinase-like_dom_sf"/>
</dbReference>
<evidence type="ECO:0000256" key="5">
    <source>
        <dbReference type="SAM" id="MobiDB-lite"/>
    </source>
</evidence>
<dbReference type="SMART" id="SM00220">
    <property type="entry name" value="S_TKc"/>
    <property type="match status" value="1"/>
</dbReference>
<evidence type="ECO:0000256" key="4">
    <source>
        <dbReference type="ARBA" id="ARBA00022840"/>
    </source>
</evidence>
<keyword evidence="2" id="KW-0547">Nucleotide-binding</keyword>
<feature type="region of interest" description="Disordered" evidence="5">
    <location>
        <begin position="360"/>
        <end position="394"/>
    </location>
</feature>
<dbReference type="PROSITE" id="PS00108">
    <property type="entry name" value="PROTEIN_KINASE_ST"/>
    <property type="match status" value="1"/>
</dbReference>
<reference evidence="7 9" key="1">
    <citation type="submission" date="2015-05" db="EMBL/GenBank/DDBJ databases">
        <title>Genome assembly of Archangium gephyra DSM 2261.</title>
        <authorList>
            <person name="Sharma G."/>
            <person name="Subramanian S."/>
        </authorList>
    </citation>
    <scope>NUCLEOTIDE SEQUENCE [LARGE SCALE GENOMIC DNA]</scope>
    <source>
        <strain evidence="7 9">DSM 2261</strain>
    </source>
</reference>
<dbReference type="EMBL" id="CP011509">
    <property type="protein sequence ID" value="AKJ00661.1"/>
    <property type="molecule type" value="Genomic_DNA"/>
</dbReference>
<keyword evidence="3 7" id="KW-0418">Kinase</keyword>
<feature type="compositionally biased region" description="Gly residues" evidence="5">
    <location>
        <begin position="445"/>
        <end position="458"/>
    </location>
</feature>
<keyword evidence="1" id="KW-0808">Transferase</keyword>
<dbReference type="PANTHER" id="PTHR43289">
    <property type="entry name" value="MITOGEN-ACTIVATED PROTEIN KINASE KINASE KINASE 20-RELATED"/>
    <property type="match status" value="1"/>
</dbReference>
<dbReference type="InterPro" id="IPR008271">
    <property type="entry name" value="Ser/Thr_kinase_AS"/>
</dbReference>
<evidence type="ECO:0000256" key="2">
    <source>
        <dbReference type="ARBA" id="ARBA00022741"/>
    </source>
</evidence>
<dbReference type="CDD" id="cd14014">
    <property type="entry name" value="STKc_PknB_like"/>
    <property type="match status" value="1"/>
</dbReference>
<evidence type="ECO:0000313" key="9">
    <source>
        <dbReference type="Proteomes" id="UP000035579"/>
    </source>
</evidence>
<dbReference type="Gene3D" id="3.30.200.20">
    <property type="entry name" value="Phosphorylase Kinase, domain 1"/>
    <property type="match status" value="1"/>
</dbReference>
<name>A0AAC8TDL3_9BACT</name>
<organism evidence="7 9">
    <name type="scientific">Archangium gephyra</name>
    <dbReference type="NCBI Taxonomy" id="48"/>
    <lineage>
        <taxon>Bacteria</taxon>
        <taxon>Pseudomonadati</taxon>
        <taxon>Myxococcota</taxon>
        <taxon>Myxococcia</taxon>
        <taxon>Myxococcales</taxon>
        <taxon>Cystobacterineae</taxon>
        <taxon>Archangiaceae</taxon>
        <taxon>Archangium</taxon>
    </lineage>
</organism>
<keyword evidence="4" id="KW-0067">ATP-binding</keyword>
<keyword evidence="10" id="KW-1185">Reference proteome</keyword>
<dbReference type="SUPFAM" id="SSF56112">
    <property type="entry name" value="Protein kinase-like (PK-like)"/>
    <property type="match status" value="1"/>
</dbReference>
<dbReference type="PROSITE" id="PS50011">
    <property type="entry name" value="PROTEIN_KINASE_DOM"/>
    <property type="match status" value="1"/>
</dbReference>
<dbReference type="Pfam" id="PF00069">
    <property type="entry name" value="Pkinase"/>
    <property type="match status" value="1"/>
</dbReference>
<dbReference type="AlphaFoldDB" id="A0AAC8TDL3"/>
<reference evidence="8 10" key="2">
    <citation type="submission" date="2018-08" db="EMBL/GenBank/DDBJ databases">
        <title>Genomic Encyclopedia of Archaeal and Bacterial Type Strains, Phase II (KMG-II): from individual species to whole genera.</title>
        <authorList>
            <person name="Goeker M."/>
        </authorList>
    </citation>
    <scope>NUCLEOTIDE SEQUENCE [LARGE SCALE GENOMIC DNA]</scope>
    <source>
        <strain evidence="8 10">DSM 2261</strain>
    </source>
</reference>
<feature type="compositionally biased region" description="Low complexity" evidence="5">
    <location>
        <begin position="459"/>
        <end position="473"/>
    </location>
</feature>
<dbReference type="PANTHER" id="PTHR43289:SF34">
    <property type="entry name" value="SERINE_THREONINE-PROTEIN KINASE YBDM-RELATED"/>
    <property type="match status" value="1"/>
</dbReference>
<evidence type="ECO:0000313" key="10">
    <source>
        <dbReference type="Proteomes" id="UP000256345"/>
    </source>
</evidence>
<gene>
    <name evidence="7" type="ORF">AA314_02287</name>
    <name evidence="8" type="ORF">ATI61_12061</name>
</gene>
<proteinExistence type="predicted"/>
<accession>A0AAC8TDL3</accession>
<dbReference type="InterPro" id="IPR000719">
    <property type="entry name" value="Prot_kinase_dom"/>
</dbReference>
<feature type="compositionally biased region" description="Pro residues" evidence="5">
    <location>
        <begin position="531"/>
        <end position="541"/>
    </location>
</feature>
<protein>
    <submittedName>
        <fullName evidence="7 8">Serine/threonine-protein kinase</fullName>
    </submittedName>
</protein>
<dbReference type="Proteomes" id="UP000035579">
    <property type="component" value="Chromosome"/>
</dbReference>
<dbReference type="EMBL" id="QUMU01000020">
    <property type="protein sequence ID" value="REG20705.1"/>
    <property type="molecule type" value="Genomic_DNA"/>
</dbReference>
<sequence length="673" mass="74025">MSEAVEGRVPAERRWERKWPRRAEREWEEAGPPPLGTEVDGYRLERRLGEGGQGTVYRARRGGRSYALKFLPLDSPDWAWRELEVRLRLRRVGGLSVESHGLWPHEAPRFLYLVTPYVQGQPLYAWARTKNPTAREVAWMVRWVARQLAQVHAAGVVHRDIKGSNVLVGKKDGRPVLVDFGVGTYVGAPEITSPLGLPGTRHYRSPEALRFRRERAGEHSPARATDDLWALGVVLYWLLTGSYPFDTEVADEGTLADLILKHAPPPPHELNPRVPRALSELCLRMLEKPLEARLPEAGAVERALEAVLAHADAAWDVPLCEQWGPEDATTPQQAWLDWGDMRDKARRLLEYARRFPRRGRPEPLAEASTLPCSPEEPPPGAVGDTKAEELSSPSRARRVSWRWLAWGGAACVLGLMGLLWLWPAPTSEVMSGDSMRQVTETGQEVAGGAGPPEGGGGAAPEKAATPAPVAPATPRKDGTRVRTPQQTSNPQHEQPRKQDALPGATARTCVLVWAAGQLACASPEPQLRPTTPAPSVPPPAECPAGSVETMTQVLGFQGFGGKHGTNFLIDGKTLINQFITVRPGQEVTLESWAGLRRLPVRTVYVGQLIFGEGRVYGRFTQARTPDGQTYSVCFDLYDAARDFQRGVKMEPGSRPDAAIIVSSVKISPVARFE</sequence>
<dbReference type="Gene3D" id="1.10.510.10">
    <property type="entry name" value="Transferase(Phosphotransferase) domain 1"/>
    <property type="match status" value="1"/>
</dbReference>
<keyword evidence="7" id="KW-0723">Serine/threonine-protein kinase</keyword>
<feature type="region of interest" description="Disordered" evidence="5">
    <location>
        <begin position="524"/>
        <end position="543"/>
    </location>
</feature>
<feature type="region of interest" description="Disordered" evidence="5">
    <location>
        <begin position="432"/>
        <end position="502"/>
    </location>
</feature>